<accession>A0ABS7TH90</accession>
<dbReference type="EMBL" id="JAIQDJ010000039">
    <property type="protein sequence ID" value="MBZ4187233.1"/>
    <property type="molecule type" value="Genomic_DNA"/>
</dbReference>
<keyword evidence="1" id="KW-0732">Signal</keyword>
<proteinExistence type="predicted"/>
<dbReference type="Proteomes" id="UP001430290">
    <property type="component" value="Unassembled WGS sequence"/>
</dbReference>
<sequence length="161" mass="17520">MKLLRFLVAALAGLVLASCASVHSRKDALCSEIAAFANQTEVSGTHEVALTTVWGPTPQYPDSLFYKNCDHGEYEPGKRLCQYLMANTSTEFPQHNFRRVLACLNGQKSGPPKYVSIERIETLMWGVEVPGVRPEVTVGVAFADGAGKTPVLKVIARADQP</sequence>
<evidence type="ECO:0000313" key="3">
    <source>
        <dbReference type="Proteomes" id="UP001430290"/>
    </source>
</evidence>
<keyword evidence="3" id="KW-1185">Reference proteome</keyword>
<protein>
    <recommendedName>
        <fullName evidence="4">Lipoprotein</fullName>
    </recommendedName>
</protein>
<feature type="signal peptide" evidence="1">
    <location>
        <begin position="1"/>
        <end position="17"/>
    </location>
</feature>
<comment type="caution">
    <text evidence="2">The sequence shown here is derived from an EMBL/GenBank/DDBJ whole genome shotgun (WGS) entry which is preliminary data.</text>
</comment>
<organism evidence="2 3">
    <name type="scientific">Thermomonas beijingensis</name>
    <dbReference type="NCBI Taxonomy" id="2872701"/>
    <lineage>
        <taxon>Bacteria</taxon>
        <taxon>Pseudomonadati</taxon>
        <taxon>Pseudomonadota</taxon>
        <taxon>Gammaproteobacteria</taxon>
        <taxon>Lysobacterales</taxon>
        <taxon>Lysobacteraceae</taxon>
        <taxon>Thermomonas</taxon>
    </lineage>
</organism>
<reference evidence="2" key="1">
    <citation type="submission" date="2021-09" db="EMBL/GenBank/DDBJ databases">
        <authorList>
            <person name="Wu T."/>
            <person name="Guo S.Z."/>
        </authorList>
    </citation>
    <scope>NUCLEOTIDE SEQUENCE</scope>
    <source>
        <strain evidence="2">RSS-23</strain>
    </source>
</reference>
<evidence type="ECO:0000256" key="1">
    <source>
        <dbReference type="SAM" id="SignalP"/>
    </source>
</evidence>
<dbReference type="RefSeq" id="WP_223629899.1">
    <property type="nucleotide sequence ID" value="NZ_JAIQDJ010000039.1"/>
</dbReference>
<evidence type="ECO:0000313" key="2">
    <source>
        <dbReference type="EMBL" id="MBZ4187233.1"/>
    </source>
</evidence>
<name>A0ABS7TH90_9GAMM</name>
<evidence type="ECO:0008006" key="4">
    <source>
        <dbReference type="Google" id="ProtNLM"/>
    </source>
</evidence>
<feature type="chain" id="PRO_5046035431" description="Lipoprotein" evidence="1">
    <location>
        <begin position="18"/>
        <end position="161"/>
    </location>
</feature>
<dbReference type="PROSITE" id="PS51257">
    <property type="entry name" value="PROKAR_LIPOPROTEIN"/>
    <property type="match status" value="1"/>
</dbReference>
<gene>
    <name evidence="2" type="ORF">K7B09_12965</name>
</gene>